<accession>A0A2A6F9Z0</accession>
<evidence type="ECO:0000313" key="12">
    <source>
        <dbReference type="Proteomes" id="UP000219182"/>
    </source>
</evidence>
<sequence length="241" mass="25641">MNRPQDHSRGTIVFDLDGTLVDSVPDLAGSLDSLMADKGLEAIGIAAARKLIGHGIPNLVRGALALRGVDWDDGQGAADIKRFTDIYAQRVSRETRPYADVEQTLSLLAQDGWRMAVCTNKMERYAKTIIRDLGLDAYFPVIAGPDTFGFGKPDPRHLLETAKAVGADGPVIFVGDSEVDIATAKAAGVPIVALSYGYSKAPLASLLPDALVDRFADLPAGLNRILAQSVPGQGQAKTRCK</sequence>
<keyword evidence="7 10" id="KW-0378">Hydrolase</keyword>
<organism evidence="11 12">
    <name type="scientific">Mesorhizobium sanjuanii</name>
    <dbReference type="NCBI Taxonomy" id="2037900"/>
    <lineage>
        <taxon>Bacteria</taxon>
        <taxon>Pseudomonadati</taxon>
        <taxon>Pseudomonadota</taxon>
        <taxon>Alphaproteobacteria</taxon>
        <taxon>Hyphomicrobiales</taxon>
        <taxon>Phyllobacteriaceae</taxon>
        <taxon>Mesorhizobium</taxon>
    </lineage>
</organism>
<dbReference type="GO" id="GO:0006281">
    <property type="term" value="P:DNA repair"/>
    <property type="evidence" value="ECO:0007669"/>
    <property type="project" value="TreeGrafter"/>
</dbReference>
<dbReference type="SFLD" id="SFLDS00003">
    <property type="entry name" value="Haloacid_Dehalogenase"/>
    <property type="match status" value="1"/>
</dbReference>
<dbReference type="Proteomes" id="UP000219182">
    <property type="component" value="Unassembled WGS sequence"/>
</dbReference>
<gene>
    <name evidence="11" type="primary">gph</name>
    <name evidence="11" type="ORF">CN311_24255</name>
</gene>
<feature type="binding site" evidence="10">
    <location>
        <position position="176"/>
    </location>
    <ligand>
        <name>Mg(2+)</name>
        <dbReference type="ChEBI" id="CHEBI:18420"/>
    </ligand>
</feature>
<dbReference type="InterPro" id="IPR037512">
    <property type="entry name" value="PGPase_prok"/>
</dbReference>
<dbReference type="InterPro" id="IPR023198">
    <property type="entry name" value="PGP-like_dom2"/>
</dbReference>
<dbReference type="Gene3D" id="1.10.150.240">
    <property type="entry name" value="Putative phosphatase, domain 2"/>
    <property type="match status" value="1"/>
</dbReference>
<dbReference type="PANTHER" id="PTHR43434:SF1">
    <property type="entry name" value="PHOSPHOGLYCOLATE PHOSPHATASE"/>
    <property type="match status" value="1"/>
</dbReference>
<dbReference type="InterPro" id="IPR041492">
    <property type="entry name" value="HAD_2"/>
</dbReference>
<comment type="catalytic activity">
    <reaction evidence="1 10">
        <text>2-phosphoglycolate + H2O = glycolate + phosphate</text>
        <dbReference type="Rhea" id="RHEA:14369"/>
        <dbReference type="ChEBI" id="CHEBI:15377"/>
        <dbReference type="ChEBI" id="CHEBI:29805"/>
        <dbReference type="ChEBI" id="CHEBI:43474"/>
        <dbReference type="ChEBI" id="CHEBI:58033"/>
        <dbReference type="EC" id="3.1.3.18"/>
    </reaction>
</comment>
<dbReference type="SFLD" id="SFLDG01135">
    <property type="entry name" value="C1.5.6:_HAD__Beta-PGM__Phospha"/>
    <property type="match status" value="1"/>
</dbReference>
<dbReference type="UniPathway" id="UPA00865">
    <property type="reaction ID" value="UER00834"/>
</dbReference>
<dbReference type="RefSeq" id="WP_097576208.1">
    <property type="nucleotide sequence ID" value="NZ_NWQG01000180.1"/>
</dbReference>
<evidence type="ECO:0000256" key="7">
    <source>
        <dbReference type="ARBA" id="ARBA00022801"/>
    </source>
</evidence>
<dbReference type="AlphaFoldDB" id="A0A2A6F9Z0"/>
<evidence type="ECO:0000256" key="10">
    <source>
        <dbReference type="HAMAP-Rule" id="MF_00495"/>
    </source>
</evidence>
<evidence type="ECO:0000256" key="8">
    <source>
        <dbReference type="ARBA" id="ARBA00022842"/>
    </source>
</evidence>
<keyword evidence="12" id="KW-1185">Reference proteome</keyword>
<evidence type="ECO:0000256" key="4">
    <source>
        <dbReference type="ARBA" id="ARBA00006171"/>
    </source>
</evidence>
<reference evidence="11 12" key="1">
    <citation type="submission" date="2017-09" db="EMBL/GenBank/DDBJ databases">
        <title>Mesorhizobum sanjuanii sp. nov. isolated from nodules of Lotus tenuis in saline-alkaline lowlands of Flooding Pampa.</title>
        <authorList>
            <person name="Sannazzaro A.I."/>
            <person name="Torres Tejerizo G.A."/>
            <person name="Fontana F."/>
            <person name="Cumpa Velazquez L.M."/>
            <person name="Hansen L."/>
            <person name="Pistorio M."/>
            <person name="Estrella M.J."/>
        </authorList>
    </citation>
    <scope>NUCLEOTIDE SEQUENCE [LARGE SCALE GENOMIC DNA]</scope>
    <source>
        <strain evidence="11 12">BSA136</strain>
    </source>
</reference>
<dbReference type="InterPro" id="IPR050155">
    <property type="entry name" value="HAD-like_hydrolase_sf"/>
</dbReference>
<keyword evidence="8 10" id="KW-0460">Magnesium</keyword>
<keyword evidence="9 10" id="KW-0119">Carbohydrate metabolism</keyword>
<dbReference type="SFLD" id="SFLDG01129">
    <property type="entry name" value="C1.5:_HAD__Beta-PGM__Phosphata"/>
    <property type="match status" value="1"/>
</dbReference>
<feature type="binding site" evidence="10">
    <location>
        <position position="15"/>
    </location>
    <ligand>
        <name>Mg(2+)</name>
        <dbReference type="ChEBI" id="CHEBI:18420"/>
    </ligand>
</feature>
<evidence type="ECO:0000256" key="1">
    <source>
        <dbReference type="ARBA" id="ARBA00000830"/>
    </source>
</evidence>
<feature type="binding site" evidence="10">
    <location>
        <position position="17"/>
    </location>
    <ligand>
        <name>Mg(2+)</name>
        <dbReference type="ChEBI" id="CHEBI:18420"/>
    </ligand>
</feature>
<proteinExistence type="inferred from homology"/>
<name>A0A2A6F9Z0_9HYPH</name>
<dbReference type="GO" id="GO:0005975">
    <property type="term" value="P:carbohydrate metabolic process"/>
    <property type="evidence" value="ECO:0007669"/>
    <property type="project" value="InterPro"/>
</dbReference>
<protein>
    <recommendedName>
        <fullName evidence="5 10">Phosphoglycolate phosphatase</fullName>
        <shortName evidence="10">PGP</shortName>
        <shortName evidence="10">PGPase</shortName>
        <ecNumber evidence="5 10">3.1.3.18</ecNumber>
    </recommendedName>
</protein>
<evidence type="ECO:0000256" key="2">
    <source>
        <dbReference type="ARBA" id="ARBA00001946"/>
    </source>
</evidence>
<dbReference type="GO" id="GO:0046295">
    <property type="term" value="P:glycolate biosynthetic process"/>
    <property type="evidence" value="ECO:0007669"/>
    <property type="project" value="UniProtKB-UniRule"/>
</dbReference>
<dbReference type="EMBL" id="NWQG01000180">
    <property type="protein sequence ID" value="PDQ18525.1"/>
    <property type="molecule type" value="Genomic_DNA"/>
</dbReference>
<dbReference type="GO" id="GO:0046872">
    <property type="term" value="F:metal ion binding"/>
    <property type="evidence" value="ECO:0007669"/>
    <property type="project" value="UniProtKB-KW"/>
</dbReference>
<comment type="pathway">
    <text evidence="3 10">Organic acid metabolism; glycolate biosynthesis; glycolate from 2-phosphoglycolate: step 1/1.</text>
</comment>
<dbReference type="HAMAP" id="MF_00495">
    <property type="entry name" value="GPH_hydrolase_bact"/>
    <property type="match status" value="1"/>
</dbReference>
<comment type="caution">
    <text evidence="11">The sequence shown here is derived from an EMBL/GenBank/DDBJ whole genome shotgun (WGS) entry which is preliminary data.</text>
</comment>
<keyword evidence="6 10" id="KW-0479">Metal-binding</keyword>
<dbReference type="GO" id="GO:0008967">
    <property type="term" value="F:phosphoglycolate phosphatase activity"/>
    <property type="evidence" value="ECO:0007669"/>
    <property type="project" value="UniProtKB-UniRule"/>
</dbReference>
<dbReference type="InterPro" id="IPR023214">
    <property type="entry name" value="HAD_sf"/>
</dbReference>
<dbReference type="Pfam" id="PF13419">
    <property type="entry name" value="HAD_2"/>
    <property type="match status" value="1"/>
</dbReference>
<evidence type="ECO:0000256" key="9">
    <source>
        <dbReference type="ARBA" id="ARBA00023277"/>
    </source>
</evidence>
<evidence type="ECO:0000256" key="5">
    <source>
        <dbReference type="ARBA" id="ARBA00013078"/>
    </source>
</evidence>
<dbReference type="InterPro" id="IPR036412">
    <property type="entry name" value="HAD-like_sf"/>
</dbReference>
<dbReference type="PANTHER" id="PTHR43434">
    <property type="entry name" value="PHOSPHOGLYCOLATE PHOSPHATASE"/>
    <property type="match status" value="1"/>
</dbReference>
<dbReference type="InterPro" id="IPR006439">
    <property type="entry name" value="HAD-SF_hydro_IA"/>
</dbReference>
<dbReference type="Gene3D" id="3.40.50.1000">
    <property type="entry name" value="HAD superfamily/HAD-like"/>
    <property type="match status" value="1"/>
</dbReference>
<evidence type="ECO:0000256" key="6">
    <source>
        <dbReference type="ARBA" id="ARBA00022723"/>
    </source>
</evidence>
<dbReference type="SUPFAM" id="SSF56784">
    <property type="entry name" value="HAD-like"/>
    <property type="match status" value="1"/>
</dbReference>
<evidence type="ECO:0000313" key="11">
    <source>
        <dbReference type="EMBL" id="PDQ18525.1"/>
    </source>
</evidence>
<dbReference type="EC" id="3.1.3.18" evidence="5 10"/>
<dbReference type="NCBIfam" id="TIGR01549">
    <property type="entry name" value="HAD-SF-IA-v1"/>
    <property type="match status" value="1"/>
</dbReference>
<comment type="cofactor">
    <cofactor evidence="2 10">
        <name>Mg(2+)</name>
        <dbReference type="ChEBI" id="CHEBI:18420"/>
    </cofactor>
</comment>
<dbReference type="NCBIfam" id="TIGR01509">
    <property type="entry name" value="HAD-SF-IA-v3"/>
    <property type="match status" value="1"/>
</dbReference>
<evidence type="ECO:0000256" key="3">
    <source>
        <dbReference type="ARBA" id="ARBA00004818"/>
    </source>
</evidence>
<feature type="active site" description="Nucleophile" evidence="10">
    <location>
        <position position="15"/>
    </location>
</feature>
<comment type="function">
    <text evidence="10">Specifically catalyzes the dephosphorylation of 2-phosphoglycolate. Is involved in the dissimilation of the intracellular 2-phosphoglycolate formed during the DNA repair of 3'-phosphoglycolate ends, a major class of DNA lesions induced by oxidative stress.</text>
</comment>
<comment type="similarity">
    <text evidence="4 10">Belongs to the HAD-like hydrolase superfamily. CbbY/CbbZ/Gph/YieH family.</text>
</comment>
<dbReference type="GO" id="GO:0005829">
    <property type="term" value="C:cytosol"/>
    <property type="evidence" value="ECO:0007669"/>
    <property type="project" value="TreeGrafter"/>
</dbReference>